<evidence type="ECO:0000313" key="3">
    <source>
        <dbReference type="Proteomes" id="UP000526408"/>
    </source>
</evidence>
<feature type="domain" description="DUF6647" evidence="1">
    <location>
        <begin position="87"/>
        <end position="168"/>
    </location>
</feature>
<dbReference type="RefSeq" id="WP_168622147.1">
    <property type="nucleotide sequence ID" value="NZ_JAAZQQ010000001.1"/>
</dbReference>
<keyword evidence="3" id="KW-1185">Reference proteome</keyword>
<dbReference type="EMBL" id="JAAZQQ010000001">
    <property type="protein sequence ID" value="NKX43804.1"/>
    <property type="molecule type" value="Genomic_DNA"/>
</dbReference>
<evidence type="ECO:0000259" key="1">
    <source>
        <dbReference type="Pfam" id="PF20352"/>
    </source>
</evidence>
<name>A0A7X6GY60_9RHOB</name>
<reference evidence="2 3" key="1">
    <citation type="submission" date="2020-04" db="EMBL/GenBank/DDBJ databases">
        <authorList>
            <person name="Yoon J."/>
        </authorList>
    </citation>
    <scope>NUCLEOTIDE SEQUENCE [LARGE SCALE GENOMIC DNA]</scope>
    <source>
        <strain evidence="2 3">KMU-115</strain>
    </source>
</reference>
<gene>
    <name evidence="2" type="ORF">HCU73_04305</name>
</gene>
<organism evidence="2 3">
    <name type="scientific">Roseicyclus persicicus</name>
    <dbReference type="NCBI Taxonomy" id="2650661"/>
    <lineage>
        <taxon>Bacteria</taxon>
        <taxon>Pseudomonadati</taxon>
        <taxon>Pseudomonadota</taxon>
        <taxon>Alphaproteobacteria</taxon>
        <taxon>Rhodobacterales</taxon>
        <taxon>Roseobacteraceae</taxon>
        <taxon>Roseicyclus</taxon>
    </lineage>
</organism>
<proteinExistence type="predicted"/>
<dbReference type="Proteomes" id="UP000526408">
    <property type="component" value="Unassembled WGS sequence"/>
</dbReference>
<dbReference type="AlphaFoldDB" id="A0A7X6GY60"/>
<accession>A0A7X6GY60</accession>
<sequence length="173" mass="18778">MALLCAALAAGPGHAGDDAAGCPPAPLGPPLPEAIGRPLFDGLVGWIALATDYDLLPTYTDPPTVSFCRVGETIAYAQADLIVDPALLAAYDHGQTHIFLTHPWSPVSLFDQSVLLHELIHHVQLTNRDWACTGAPELEAYLLQDRWLQERGVRHPFDWRMILALSRCPGADP</sequence>
<protein>
    <recommendedName>
        <fullName evidence="1">DUF6647 domain-containing protein</fullName>
    </recommendedName>
</protein>
<evidence type="ECO:0000313" key="2">
    <source>
        <dbReference type="EMBL" id="NKX43804.1"/>
    </source>
</evidence>
<dbReference type="InterPro" id="IPR046589">
    <property type="entry name" value="DUF6647"/>
</dbReference>
<dbReference type="Pfam" id="PF20352">
    <property type="entry name" value="DUF6647"/>
    <property type="match status" value="1"/>
</dbReference>
<comment type="caution">
    <text evidence="2">The sequence shown here is derived from an EMBL/GenBank/DDBJ whole genome shotgun (WGS) entry which is preliminary data.</text>
</comment>